<reference evidence="2 3" key="1">
    <citation type="journal article" date="2018" name="Front. Microbiol.">
        <title>Prospects for Fungal Bioremediation of Acidic Radioactive Waste Sites: Characterization and Genome Sequence of Rhodotorula taiwanensis MD1149.</title>
        <authorList>
            <person name="Tkavc R."/>
            <person name="Matrosova V.Y."/>
            <person name="Grichenko O.E."/>
            <person name="Gostincar C."/>
            <person name="Volpe R.P."/>
            <person name="Klimenkova P."/>
            <person name="Gaidamakova E.K."/>
            <person name="Zhou C.E."/>
            <person name="Stewart B.J."/>
            <person name="Lyman M.G."/>
            <person name="Malfatti S.A."/>
            <person name="Rubinfeld B."/>
            <person name="Courtot M."/>
            <person name="Singh J."/>
            <person name="Dalgard C.L."/>
            <person name="Hamilton T."/>
            <person name="Frey K.G."/>
            <person name="Gunde-Cimerman N."/>
            <person name="Dugan L."/>
            <person name="Daly M.J."/>
        </authorList>
    </citation>
    <scope>NUCLEOTIDE SEQUENCE [LARGE SCALE GENOMIC DNA]</scope>
    <source>
        <strain evidence="2 3">MD1149</strain>
    </source>
</reference>
<dbReference type="GO" id="GO:0006004">
    <property type="term" value="P:fucose metabolic process"/>
    <property type="evidence" value="ECO:0007669"/>
    <property type="project" value="UniProtKB-KW"/>
</dbReference>
<gene>
    <name evidence="2" type="ORF">BMF94_0077</name>
</gene>
<evidence type="ECO:0000313" key="3">
    <source>
        <dbReference type="Proteomes" id="UP000237144"/>
    </source>
</evidence>
<keyword evidence="3" id="KW-1185">Reference proteome</keyword>
<dbReference type="CDD" id="cd11296">
    <property type="entry name" value="O-FucT_like"/>
    <property type="match status" value="1"/>
</dbReference>
<feature type="region of interest" description="Disordered" evidence="1">
    <location>
        <begin position="313"/>
        <end position="338"/>
    </location>
</feature>
<organism evidence="2 3">
    <name type="scientific">Rhodotorula taiwanensis</name>
    <dbReference type="NCBI Taxonomy" id="741276"/>
    <lineage>
        <taxon>Eukaryota</taxon>
        <taxon>Fungi</taxon>
        <taxon>Dikarya</taxon>
        <taxon>Basidiomycota</taxon>
        <taxon>Pucciniomycotina</taxon>
        <taxon>Microbotryomycetes</taxon>
        <taxon>Sporidiobolales</taxon>
        <taxon>Sporidiobolaceae</taxon>
        <taxon>Rhodotorula</taxon>
    </lineage>
</organism>
<name>A0A2S5BJ74_9BASI</name>
<feature type="region of interest" description="Disordered" evidence="1">
    <location>
        <begin position="21"/>
        <end position="43"/>
    </location>
</feature>
<dbReference type="GO" id="GO:0016740">
    <property type="term" value="F:transferase activity"/>
    <property type="evidence" value="ECO:0007669"/>
    <property type="project" value="UniProtKB-KW"/>
</dbReference>
<dbReference type="Gene3D" id="3.40.50.11350">
    <property type="match status" value="1"/>
</dbReference>
<dbReference type="Proteomes" id="UP000237144">
    <property type="component" value="Unassembled WGS sequence"/>
</dbReference>
<feature type="compositionally biased region" description="Low complexity" evidence="1">
    <location>
        <begin position="21"/>
        <end position="40"/>
    </location>
</feature>
<evidence type="ECO:0000256" key="1">
    <source>
        <dbReference type="SAM" id="MobiDB-lite"/>
    </source>
</evidence>
<protein>
    <submittedName>
        <fullName evidence="2">Uncharacterized protein</fullName>
    </submittedName>
</protein>
<proteinExistence type="predicted"/>
<evidence type="ECO:0000313" key="2">
    <source>
        <dbReference type="EMBL" id="POY76825.1"/>
    </source>
</evidence>
<sequence>MFKEDLATSAKLAAFTLLSPPAAGARAGPSSSSDEPGSPSQRAVFIASPSAWPTTDSARSDSPGWGSAYGFGRRNRAATRKGAGHLTQGTYKWAAIATLLLLSIWVILPGGSHSKDRVHDITDGDAPRFNKSLVLQHAEPQETFFSQLLPGVRYITSMSYGGHANQFVGISNLLYVAKITNRVAIIPTLMPLHFSGAPQDLTVFYDLDRFIRESGIPAVLQSDLKPFSSDPAQLTTEKISCWSILERVAGNRNFNDGSMMVHGMDVRNWPLPFESGPMMWAEKVQEFDYELGERLAWIKRVNKELLPQETALPAQKPGDRPLNRHETLKDGFDPGRNDPPTDQMFCLDNTFFLATRVFPPAIPPSAPLEPLRSYEGQGWLRAGQYLHFSAHLEALAERYLVSLFGLWTARSIPPFISVHIRRGDFEQARGLTAIDAFKDAVQRVRDRLDRRMDDPDGWAGAGHELQRYFDGVRGKDYAVVVTTDDKMDSDFVRQIRSELGWKVLDHDKMQTIKKYGEWYPTMIDAAVLARGRGFVGWNGGVEEWTPSLK</sequence>
<dbReference type="STRING" id="741276.A0A2S5BJ74"/>
<dbReference type="EMBL" id="PJQD01000001">
    <property type="protein sequence ID" value="POY76825.1"/>
    <property type="molecule type" value="Genomic_DNA"/>
</dbReference>
<comment type="caution">
    <text evidence="2">The sequence shown here is derived from an EMBL/GenBank/DDBJ whole genome shotgun (WGS) entry which is preliminary data.</text>
</comment>
<dbReference type="OrthoDB" id="423313at2759"/>
<feature type="compositionally biased region" description="Basic and acidic residues" evidence="1">
    <location>
        <begin position="317"/>
        <end position="336"/>
    </location>
</feature>
<dbReference type="AlphaFoldDB" id="A0A2S5BJ74"/>
<accession>A0A2S5BJ74</accession>